<dbReference type="EnsemblPlants" id="HORVU.MOREX.r3.5HG0467680.1">
    <property type="protein sequence ID" value="HORVU.MOREX.r3.5HG0467680.1.CDS1"/>
    <property type="gene ID" value="HORVU.MOREX.r3.5HG0467680"/>
</dbReference>
<dbReference type="Gramene" id="HORVU.MOREX.r3.5HG0467680.1">
    <property type="protein sequence ID" value="HORVU.MOREX.r3.5HG0467680.1.CDS1"/>
    <property type="gene ID" value="HORVU.MOREX.r3.5HG0467680"/>
</dbReference>
<keyword evidence="2" id="KW-1185">Reference proteome</keyword>
<reference evidence="1" key="3">
    <citation type="submission" date="2022-01" db="UniProtKB">
        <authorList>
            <consortium name="EnsemblPlants"/>
        </authorList>
    </citation>
    <scope>IDENTIFICATION</scope>
    <source>
        <strain evidence="1">subsp. vulgare</strain>
    </source>
</reference>
<dbReference type="Gramene" id="HORVU.MOREX.r2.5HG0387160.1">
    <property type="protein sequence ID" value="HORVU.MOREX.r2.5HG0387160.1.CDS.1"/>
    <property type="gene ID" value="HORVU.MOREX.r2.5HG0387160"/>
</dbReference>
<evidence type="ECO:0000313" key="2">
    <source>
        <dbReference type="Proteomes" id="UP000011116"/>
    </source>
</evidence>
<proteinExistence type="predicted"/>
<dbReference type="Proteomes" id="UP000011116">
    <property type="component" value="Chromosome 5H"/>
</dbReference>
<name>A0A8I7B8S2_HORVV</name>
<dbReference type="AlphaFoldDB" id="A0A8I7B8S2"/>
<organism evidence="1 2">
    <name type="scientific">Hordeum vulgare subsp. vulgare</name>
    <name type="common">Domesticated barley</name>
    <dbReference type="NCBI Taxonomy" id="112509"/>
    <lineage>
        <taxon>Eukaryota</taxon>
        <taxon>Viridiplantae</taxon>
        <taxon>Streptophyta</taxon>
        <taxon>Embryophyta</taxon>
        <taxon>Tracheophyta</taxon>
        <taxon>Spermatophyta</taxon>
        <taxon>Magnoliopsida</taxon>
        <taxon>Liliopsida</taxon>
        <taxon>Poales</taxon>
        <taxon>Poaceae</taxon>
        <taxon>BOP clade</taxon>
        <taxon>Pooideae</taxon>
        <taxon>Triticodae</taxon>
        <taxon>Triticeae</taxon>
        <taxon>Hordeinae</taxon>
        <taxon>Hordeum</taxon>
    </lineage>
</organism>
<accession>A0A8I7B8S2</accession>
<sequence length="151" mass="16810">MVSYDEIIVNSMQIVPSSLSVSGKKFSSYLDACMGEPVVTEMDPSETYGNQKIQSYLVQSPDNSGEKVEVIHTPPVREEMQVRFSKRNVGANVEHMGVRAERLAQKRDLQGNNISPSNSFEVLSNLEIICATVKMGVNIPDDNFETIDIIR</sequence>
<reference evidence="1" key="2">
    <citation type="submission" date="2020-10" db="EMBL/GenBank/DDBJ databases">
        <authorList>
            <person name="Scholz U."/>
            <person name="Mascher M."/>
            <person name="Fiebig A."/>
        </authorList>
    </citation>
    <scope>NUCLEOTIDE SEQUENCE [LARGE SCALE GENOMIC DNA]</scope>
    <source>
        <strain evidence="1">cv. Morex</strain>
    </source>
</reference>
<reference evidence="2" key="1">
    <citation type="journal article" date="2012" name="Nature">
        <title>A physical, genetic and functional sequence assembly of the barley genome.</title>
        <authorList>
            <consortium name="The International Barley Genome Sequencing Consortium"/>
            <person name="Mayer K.F."/>
            <person name="Waugh R."/>
            <person name="Brown J.W."/>
            <person name="Schulman A."/>
            <person name="Langridge P."/>
            <person name="Platzer M."/>
            <person name="Fincher G.B."/>
            <person name="Muehlbauer G.J."/>
            <person name="Sato K."/>
            <person name="Close T.J."/>
            <person name="Wise R.P."/>
            <person name="Stein N."/>
        </authorList>
    </citation>
    <scope>NUCLEOTIDE SEQUENCE [LARGE SCALE GENOMIC DNA]</scope>
    <source>
        <strain evidence="2">cv. Morex</strain>
    </source>
</reference>
<evidence type="ECO:0000313" key="1">
    <source>
        <dbReference type="EnsemblPlants" id="HORVU.MOREX.r3.5HG0467680.1.CDS1"/>
    </source>
</evidence>
<protein>
    <submittedName>
        <fullName evidence="1">Uncharacterized protein</fullName>
    </submittedName>
</protein>